<dbReference type="Proteomes" id="UP000029647">
    <property type="component" value="Unassembled WGS sequence"/>
</dbReference>
<comment type="caution">
    <text evidence="1">The sequence shown here is derived from an EMBL/GenBank/DDBJ whole genome shotgun (WGS) entry which is preliminary data.</text>
</comment>
<dbReference type="EMBL" id="BBNT01000006">
    <property type="protein sequence ID" value="GAL75711.1"/>
    <property type="molecule type" value="Genomic_DNA"/>
</dbReference>
<gene>
    <name evidence="1" type="ORF">JCM19275_1594</name>
</gene>
<evidence type="ECO:0000313" key="2">
    <source>
        <dbReference type="Proteomes" id="UP000029647"/>
    </source>
</evidence>
<accession>A0A090WFG2</accession>
<dbReference type="AlphaFoldDB" id="A0A090WFG2"/>
<reference evidence="1 2" key="1">
    <citation type="journal article" date="2014" name="Genome Announc.">
        <title>Draft Genome Sequences of Marine Flavobacterium Nonlabens Strains NR17, NR24, NR27, NR32, NR33, and Ara13.</title>
        <authorList>
            <person name="Nakanishi M."/>
            <person name="Meirelles P."/>
            <person name="Suzuki R."/>
            <person name="Takatani N."/>
            <person name="Mino S."/>
            <person name="Suda W."/>
            <person name="Oshima K."/>
            <person name="Hattori M."/>
            <person name="Ohkuma M."/>
            <person name="Hosokawa M."/>
            <person name="Miyashita K."/>
            <person name="Thompson F.L."/>
            <person name="Niwa A."/>
            <person name="Sawabe T."/>
            <person name="Sawabe T."/>
        </authorList>
    </citation>
    <scope>NUCLEOTIDE SEQUENCE [LARGE SCALE GENOMIC DNA]</scope>
    <source>
        <strain evidence="2">JCM19275</strain>
    </source>
</reference>
<protein>
    <submittedName>
        <fullName evidence="1">Uncharacterized protein</fullName>
    </submittedName>
</protein>
<organism evidence="1 2">
    <name type="scientific">Nonlabens ulvanivorans</name>
    <name type="common">Persicivirga ulvanivorans</name>
    <dbReference type="NCBI Taxonomy" id="906888"/>
    <lineage>
        <taxon>Bacteria</taxon>
        <taxon>Pseudomonadati</taxon>
        <taxon>Bacteroidota</taxon>
        <taxon>Flavobacteriia</taxon>
        <taxon>Flavobacteriales</taxon>
        <taxon>Flavobacteriaceae</taxon>
        <taxon>Nonlabens</taxon>
    </lineage>
</organism>
<evidence type="ECO:0000313" key="1">
    <source>
        <dbReference type="EMBL" id="GAL75711.1"/>
    </source>
</evidence>
<name>A0A090WFG2_NONUL</name>
<sequence>MPYWVNEMLSENFKEEDWIALSVDKPKKSVINKEFLKANTQKFNFIREAPLNCDYEGDKLLNSLLEKYIGNDVIIPFNLKERKKKFPLAFMELKRYMEKYL</sequence>
<proteinExistence type="predicted"/>